<accession>A0AAU9IMK7</accession>
<evidence type="ECO:0000256" key="2">
    <source>
        <dbReference type="ARBA" id="ARBA00006966"/>
    </source>
</evidence>
<dbReference type="Pfam" id="PF01212">
    <property type="entry name" value="Beta_elim_lyase"/>
    <property type="match status" value="1"/>
</dbReference>
<name>A0AAU9IMK7_9CILI</name>
<feature type="domain" description="Aromatic amino acid beta-eliminating lyase/threonine aldolase" evidence="6">
    <location>
        <begin position="9"/>
        <end position="287"/>
    </location>
</feature>
<evidence type="ECO:0000313" key="8">
    <source>
        <dbReference type="Proteomes" id="UP001162131"/>
    </source>
</evidence>
<evidence type="ECO:0000259" key="6">
    <source>
        <dbReference type="Pfam" id="PF01212"/>
    </source>
</evidence>
<dbReference type="PANTHER" id="PTHR48097:SF9">
    <property type="entry name" value="L-THREONINE ALDOLASE"/>
    <property type="match status" value="1"/>
</dbReference>
<feature type="modified residue" description="N6-(pyridoxal phosphate)lysine" evidence="5">
    <location>
        <position position="211"/>
    </location>
</feature>
<dbReference type="SUPFAM" id="SSF53383">
    <property type="entry name" value="PLP-dependent transferases"/>
    <property type="match status" value="1"/>
</dbReference>
<dbReference type="NCBIfam" id="NF041359">
    <property type="entry name" value="GntG_guanitoxin"/>
    <property type="match status" value="1"/>
</dbReference>
<evidence type="ECO:0000256" key="5">
    <source>
        <dbReference type="PIRSR" id="PIRSR017617-1"/>
    </source>
</evidence>
<dbReference type="Gene3D" id="3.90.1150.10">
    <property type="entry name" value="Aspartate Aminotransferase, domain 1"/>
    <property type="match status" value="1"/>
</dbReference>
<proteinExistence type="inferred from homology"/>
<gene>
    <name evidence="7" type="ORF">BSTOLATCC_MIC11404</name>
</gene>
<dbReference type="InterPro" id="IPR015424">
    <property type="entry name" value="PyrdxlP-dep_Trfase"/>
</dbReference>
<protein>
    <recommendedName>
        <fullName evidence="6">Aromatic amino acid beta-eliminating lyase/threonine aldolase domain-containing protein</fullName>
    </recommendedName>
</protein>
<dbReference type="EMBL" id="CAJZBQ010000012">
    <property type="protein sequence ID" value="CAG9314397.1"/>
    <property type="molecule type" value="Genomic_DNA"/>
</dbReference>
<dbReference type="PANTHER" id="PTHR48097">
    <property type="entry name" value="L-THREONINE ALDOLASE-RELATED"/>
    <property type="match status" value="1"/>
</dbReference>
<evidence type="ECO:0000256" key="1">
    <source>
        <dbReference type="ARBA" id="ARBA00001933"/>
    </source>
</evidence>
<evidence type="ECO:0000256" key="4">
    <source>
        <dbReference type="ARBA" id="ARBA00023239"/>
    </source>
</evidence>
<comment type="similarity">
    <text evidence="2">Belongs to the threonine aldolase family.</text>
</comment>
<dbReference type="AlphaFoldDB" id="A0AAU9IMK7"/>
<keyword evidence="3" id="KW-0663">Pyridoxal phosphate</keyword>
<dbReference type="InterPro" id="IPR001597">
    <property type="entry name" value="ArAA_b-elim_lyase/Thr_aldolase"/>
</dbReference>
<keyword evidence="4" id="KW-0456">Lyase</keyword>
<dbReference type="FunFam" id="3.40.640.10:FF:000030">
    <property type="entry name" value="Low-specificity L-threonine aldolase"/>
    <property type="match status" value="1"/>
</dbReference>
<dbReference type="GO" id="GO:0008732">
    <property type="term" value="F:L-allo-threonine aldolase activity"/>
    <property type="evidence" value="ECO:0007669"/>
    <property type="project" value="TreeGrafter"/>
</dbReference>
<keyword evidence="8" id="KW-1185">Reference proteome</keyword>
<comment type="caution">
    <text evidence="7">The sequence shown here is derived from an EMBL/GenBank/DDBJ whole genome shotgun (WGS) entry which is preliminary data.</text>
</comment>
<evidence type="ECO:0000256" key="3">
    <source>
        <dbReference type="ARBA" id="ARBA00022898"/>
    </source>
</evidence>
<dbReference type="GO" id="GO:0005829">
    <property type="term" value="C:cytosol"/>
    <property type="evidence" value="ECO:0007669"/>
    <property type="project" value="TreeGrafter"/>
</dbReference>
<dbReference type="PIRSF" id="PIRSF017617">
    <property type="entry name" value="Thr_aldolase"/>
    <property type="match status" value="1"/>
</dbReference>
<dbReference type="InterPro" id="IPR023603">
    <property type="entry name" value="Low_specificity_L-TA-like"/>
</dbReference>
<dbReference type="GO" id="GO:0006545">
    <property type="term" value="P:glycine biosynthetic process"/>
    <property type="evidence" value="ECO:0007669"/>
    <property type="project" value="TreeGrafter"/>
</dbReference>
<dbReference type="InterPro" id="IPR015421">
    <property type="entry name" value="PyrdxlP-dep_Trfase_major"/>
</dbReference>
<dbReference type="GO" id="GO:0006567">
    <property type="term" value="P:L-threonine catabolic process"/>
    <property type="evidence" value="ECO:0007669"/>
    <property type="project" value="TreeGrafter"/>
</dbReference>
<organism evidence="7 8">
    <name type="scientific">Blepharisma stoltei</name>
    <dbReference type="NCBI Taxonomy" id="1481888"/>
    <lineage>
        <taxon>Eukaryota</taxon>
        <taxon>Sar</taxon>
        <taxon>Alveolata</taxon>
        <taxon>Ciliophora</taxon>
        <taxon>Postciliodesmatophora</taxon>
        <taxon>Heterotrichea</taxon>
        <taxon>Heterotrichida</taxon>
        <taxon>Blepharismidae</taxon>
        <taxon>Blepharisma</taxon>
    </lineage>
</organism>
<evidence type="ECO:0000313" key="7">
    <source>
        <dbReference type="EMBL" id="CAG9314397.1"/>
    </source>
</evidence>
<dbReference type="CDD" id="cd06502">
    <property type="entry name" value="TA_like"/>
    <property type="match status" value="1"/>
</dbReference>
<dbReference type="Gene3D" id="3.40.640.10">
    <property type="entry name" value="Type I PLP-dependent aspartate aminotransferase-like (Major domain)"/>
    <property type="match status" value="1"/>
</dbReference>
<sequence length="352" mass="38727">MKRALKIFDLRSDTVTKPNAKMLQAMFNAEVGDDVYGEDPTVNRLQKKCAEIFGMEAGLFVASGTMGNLVSLLTHCKRGESVILGDRSHINVYEQGGISALGGIFPTPVPNQEDGTLRTSDILSKILKENIHFSRPKVIAIENTHNICGGKALNVDYIREIVRIKEENKLKLHIDGARIFNAYYALKETNNRLDPKDLTRGADSVNICFSKGLCCPIGSVIVGSESFIQEALRNRKIVGGAMRQVGHVAAAALEALDSVEEIITSDHLKTKKLYKGLKEIGCDVDAPTSNILLFTPPKPFLPSQFVTLMKERNVLGSVAYTNKIRFIPNSGTSNEDINELLEIIKQIIKTKA</sequence>
<dbReference type="Proteomes" id="UP001162131">
    <property type="component" value="Unassembled WGS sequence"/>
</dbReference>
<comment type="cofactor">
    <cofactor evidence="1">
        <name>pyridoxal 5'-phosphate</name>
        <dbReference type="ChEBI" id="CHEBI:597326"/>
    </cofactor>
</comment>
<dbReference type="InterPro" id="IPR015422">
    <property type="entry name" value="PyrdxlP-dep_Trfase_small"/>
</dbReference>
<reference evidence="7" key="1">
    <citation type="submission" date="2021-09" db="EMBL/GenBank/DDBJ databases">
        <authorList>
            <consortium name="AG Swart"/>
            <person name="Singh M."/>
            <person name="Singh A."/>
            <person name="Seah K."/>
            <person name="Emmerich C."/>
        </authorList>
    </citation>
    <scope>NUCLEOTIDE SEQUENCE</scope>
    <source>
        <strain evidence="7">ATCC30299</strain>
    </source>
</reference>